<dbReference type="EMBL" id="NOZQ01000089">
    <property type="protein sequence ID" value="OYD16047.1"/>
    <property type="molecule type" value="Genomic_DNA"/>
</dbReference>
<dbReference type="InterPro" id="IPR050067">
    <property type="entry name" value="IPM_dehydratase_rel_enz"/>
</dbReference>
<evidence type="ECO:0000256" key="1">
    <source>
        <dbReference type="ARBA" id="ARBA00001966"/>
    </source>
</evidence>
<organism evidence="8 9">
    <name type="scientific">candidate division WOR-3 bacterium JGI_Cruoil_03_44_89</name>
    <dbReference type="NCBI Taxonomy" id="1973748"/>
    <lineage>
        <taxon>Bacteria</taxon>
        <taxon>Bacteria division WOR-3</taxon>
    </lineage>
</organism>
<dbReference type="GO" id="GO:0006099">
    <property type="term" value="P:tricarboxylic acid cycle"/>
    <property type="evidence" value="ECO:0007669"/>
    <property type="project" value="UniProtKB-UniPathway"/>
</dbReference>
<dbReference type="InterPro" id="IPR000573">
    <property type="entry name" value="AconitaseA/IPMdHydase_ssu_swvl"/>
</dbReference>
<protein>
    <submittedName>
        <fullName evidence="8">Homoaconitate hydratase</fullName>
    </submittedName>
</protein>
<keyword evidence="5" id="KW-0456">Lyase</keyword>
<evidence type="ECO:0000313" key="9">
    <source>
        <dbReference type="Proteomes" id="UP000215215"/>
    </source>
</evidence>
<dbReference type="NCBIfam" id="TIGR02087">
    <property type="entry name" value="LEUD_arch"/>
    <property type="match status" value="1"/>
</dbReference>
<dbReference type="GO" id="GO:0170034">
    <property type="term" value="P:L-amino acid biosynthetic process"/>
    <property type="evidence" value="ECO:0007669"/>
    <property type="project" value="UniProtKB-ARBA"/>
</dbReference>
<dbReference type="InterPro" id="IPR015928">
    <property type="entry name" value="Aconitase/3IPM_dehydase_swvl"/>
</dbReference>
<dbReference type="PRINTS" id="PR00415">
    <property type="entry name" value="ACONITASE"/>
</dbReference>
<dbReference type="NCBIfam" id="NF001614">
    <property type="entry name" value="PRK00402.1"/>
    <property type="match status" value="1"/>
</dbReference>
<dbReference type="Pfam" id="PF00330">
    <property type="entry name" value="Aconitase"/>
    <property type="match status" value="2"/>
</dbReference>
<evidence type="ECO:0000259" key="6">
    <source>
        <dbReference type="Pfam" id="PF00330"/>
    </source>
</evidence>
<dbReference type="InterPro" id="IPR011827">
    <property type="entry name" value="LeuD_type2/HacB/DmdB"/>
</dbReference>
<evidence type="ECO:0000259" key="7">
    <source>
        <dbReference type="Pfam" id="PF00694"/>
    </source>
</evidence>
<dbReference type="SUPFAM" id="SSF53732">
    <property type="entry name" value="Aconitase iron-sulfur domain"/>
    <property type="match status" value="1"/>
</dbReference>
<evidence type="ECO:0000313" key="8">
    <source>
        <dbReference type="EMBL" id="OYD16047.1"/>
    </source>
</evidence>
<dbReference type="PROSITE" id="PS00450">
    <property type="entry name" value="ACONITASE_1"/>
    <property type="match status" value="1"/>
</dbReference>
<comment type="caution">
    <text evidence="8">The sequence shown here is derived from an EMBL/GenBank/DDBJ whole genome shotgun (WGS) entry which is preliminary data.</text>
</comment>
<sequence length="604" mass="65072">MPKTMIEKIIGAHCKRSVKPGDVVEVGIDVRLARDFGGANVVKNLQKNNLGIDDPKRTFFTFDCNPTGSDQGYAANQQFCRTFAREQNIRIYDIDRGIGTHLAIDEGLVVPGGTLVSTDSHANIVGAIGAFGQGMGDVDISYIFAFGRVWFRIPPTIKIVLKGKPGENTTAKDIILALLKKFGADGLLGYAAEIFGTVVDSLGLDGRITISSMATEMGGIILFIPPDEGVMRYCEKATGRSIPRLHPDPSAEYVEVVDVDIDDLEPFISRPGHPEDVVPVEEARGTKIDSCFIGSCTNGRFEDMKVAAMILKGHKVAPGVVLKIVPSTYGVWKRCLDEGLLNIFAEAGVLVGNPGCAGCAAGQIGQNGPGEVTVSTGNRNFPGKQGRGDVYLASPATVAASAVAGVITSADKIPSKPITFRVAKKFQKPKEGILKRKKITRPIDVVGSARVIARDNIDTDMIYHNRYLSITDISQMGQYTFDNLKGCEDFAKRVKPGDIIVTGKNFGCGSSRQQAVDCFKSLGISAIIAESFGAIYERNAINSAMPVLVAKNLLSRVKDGDILGVNFKTGEIKNVTRNETIRVQPFSDVQMTIYQRGGLFKEEA</sequence>
<dbReference type="Proteomes" id="UP000215215">
    <property type="component" value="Unassembled WGS sequence"/>
</dbReference>
<dbReference type="GO" id="GO:0170038">
    <property type="term" value="P:proteinogenic amino acid biosynthetic process"/>
    <property type="evidence" value="ECO:0007669"/>
    <property type="project" value="UniProtKB-ARBA"/>
</dbReference>
<evidence type="ECO:0000256" key="4">
    <source>
        <dbReference type="ARBA" id="ARBA00023014"/>
    </source>
</evidence>
<dbReference type="InterPro" id="IPR015931">
    <property type="entry name" value="Acnase/IPM_dHydase_lsu_aba_1/3"/>
</dbReference>
<evidence type="ECO:0000256" key="2">
    <source>
        <dbReference type="ARBA" id="ARBA00022723"/>
    </source>
</evidence>
<accession>A0A235BW98</accession>
<dbReference type="InterPro" id="IPR001030">
    <property type="entry name" value="Acoase/IPM_deHydtase_lsu_aba"/>
</dbReference>
<proteinExistence type="predicted"/>
<dbReference type="Gene3D" id="3.20.19.10">
    <property type="entry name" value="Aconitase, domain 4"/>
    <property type="match status" value="1"/>
</dbReference>
<name>A0A235BW98_UNCW3</name>
<dbReference type="InterPro" id="IPR018136">
    <property type="entry name" value="Aconitase_4Fe-4S_BS"/>
</dbReference>
<keyword evidence="4" id="KW-0411">Iron-sulfur</keyword>
<dbReference type="GO" id="GO:0016836">
    <property type="term" value="F:hydro-lyase activity"/>
    <property type="evidence" value="ECO:0007669"/>
    <property type="project" value="InterPro"/>
</dbReference>
<evidence type="ECO:0000256" key="5">
    <source>
        <dbReference type="ARBA" id="ARBA00023239"/>
    </source>
</evidence>
<dbReference type="SUPFAM" id="SSF52016">
    <property type="entry name" value="LeuD/IlvD-like"/>
    <property type="match status" value="1"/>
</dbReference>
<dbReference type="InterPro" id="IPR036008">
    <property type="entry name" value="Aconitase_4Fe-4S_dom"/>
</dbReference>
<keyword evidence="3" id="KW-0408">Iron</keyword>
<dbReference type="Gene3D" id="3.30.499.10">
    <property type="entry name" value="Aconitase, domain 3"/>
    <property type="match status" value="2"/>
</dbReference>
<dbReference type="PANTHER" id="PTHR43822">
    <property type="entry name" value="HOMOACONITASE, MITOCHONDRIAL-RELATED"/>
    <property type="match status" value="1"/>
</dbReference>
<reference evidence="8 9" key="1">
    <citation type="submission" date="2017-07" db="EMBL/GenBank/DDBJ databases">
        <title>Recovery of genomes from metagenomes via a dereplication, aggregation, and scoring strategy.</title>
        <authorList>
            <person name="Sieber C.M."/>
            <person name="Probst A.J."/>
            <person name="Sharrar A."/>
            <person name="Thomas B.C."/>
            <person name="Hess M."/>
            <person name="Tringe S.G."/>
            <person name="Banfield J.F."/>
        </authorList>
    </citation>
    <scope>NUCLEOTIDE SEQUENCE [LARGE SCALE GENOMIC DNA]</scope>
    <source>
        <strain evidence="8">JGI_Cruoil_03_44_89</strain>
    </source>
</reference>
<evidence type="ECO:0000256" key="3">
    <source>
        <dbReference type="ARBA" id="ARBA00023004"/>
    </source>
</evidence>
<dbReference type="UniPathway" id="UPA00223">
    <property type="reaction ID" value="UER00718"/>
</dbReference>
<dbReference type="PANTHER" id="PTHR43822:SF2">
    <property type="entry name" value="HOMOACONITASE, MITOCHONDRIAL"/>
    <property type="match status" value="1"/>
</dbReference>
<comment type="cofactor">
    <cofactor evidence="1">
        <name>[4Fe-4S] cluster</name>
        <dbReference type="ChEBI" id="CHEBI:49883"/>
    </cofactor>
</comment>
<feature type="domain" description="Aconitase/3-isopropylmalate dehydratase large subunit alpha/beta/alpha" evidence="6">
    <location>
        <begin position="284"/>
        <end position="405"/>
    </location>
</feature>
<dbReference type="GO" id="GO:0046872">
    <property type="term" value="F:metal ion binding"/>
    <property type="evidence" value="ECO:0007669"/>
    <property type="project" value="UniProtKB-KW"/>
</dbReference>
<dbReference type="AlphaFoldDB" id="A0A235BW98"/>
<feature type="domain" description="Aconitase/3-isopropylmalate dehydratase large subunit alpha/beta/alpha" evidence="6">
    <location>
        <begin position="7"/>
        <end position="282"/>
    </location>
</feature>
<dbReference type="GO" id="GO:0051536">
    <property type="term" value="F:iron-sulfur cluster binding"/>
    <property type="evidence" value="ECO:0007669"/>
    <property type="project" value="UniProtKB-KW"/>
</dbReference>
<keyword evidence="2" id="KW-0479">Metal-binding</keyword>
<feature type="domain" description="Aconitase A/isopropylmalate dehydratase small subunit swivel" evidence="7">
    <location>
        <begin position="453"/>
        <end position="545"/>
    </location>
</feature>
<dbReference type="Pfam" id="PF00694">
    <property type="entry name" value="Aconitase_C"/>
    <property type="match status" value="1"/>
</dbReference>
<gene>
    <name evidence="8" type="ORF">CH333_04420</name>
</gene>